<dbReference type="EMBL" id="JBHSRF010000097">
    <property type="protein sequence ID" value="MFC6086703.1"/>
    <property type="molecule type" value="Genomic_DNA"/>
</dbReference>
<name>A0ABW1NUV8_9ACTN</name>
<gene>
    <name evidence="1" type="ORF">ACFP1K_36420</name>
</gene>
<protein>
    <submittedName>
        <fullName evidence="1">Uncharacterized protein</fullName>
    </submittedName>
</protein>
<dbReference type="Proteomes" id="UP001596137">
    <property type="component" value="Unassembled WGS sequence"/>
</dbReference>
<keyword evidence="2" id="KW-1185">Reference proteome</keyword>
<evidence type="ECO:0000313" key="1">
    <source>
        <dbReference type="EMBL" id="MFC6086703.1"/>
    </source>
</evidence>
<organism evidence="1 2">
    <name type="scientific">Sphaerisporangium aureirubrum</name>
    <dbReference type="NCBI Taxonomy" id="1544736"/>
    <lineage>
        <taxon>Bacteria</taxon>
        <taxon>Bacillati</taxon>
        <taxon>Actinomycetota</taxon>
        <taxon>Actinomycetes</taxon>
        <taxon>Streptosporangiales</taxon>
        <taxon>Streptosporangiaceae</taxon>
        <taxon>Sphaerisporangium</taxon>
    </lineage>
</organism>
<sequence length="45" mass="5040">MPSPEEFEDLVAAMAASEPELTPEETDEDDNGSVAWYIAYTTFRN</sequence>
<comment type="caution">
    <text evidence="1">The sequence shown here is derived from an EMBL/GenBank/DDBJ whole genome shotgun (WGS) entry which is preliminary data.</text>
</comment>
<evidence type="ECO:0000313" key="2">
    <source>
        <dbReference type="Proteomes" id="UP001596137"/>
    </source>
</evidence>
<dbReference type="RefSeq" id="WP_380762143.1">
    <property type="nucleotide sequence ID" value="NZ_JBHSRF010000097.1"/>
</dbReference>
<proteinExistence type="predicted"/>
<accession>A0ABW1NUV8</accession>
<reference evidence="2" key="1">
    <citation type="journal article" date="2019" name="Int. J. Syst. Evol. Microbiol.">
        <title>The Global Catalogue of Microorganisms (GCM) 10K type strain sequencing project: providing services to taxonomists for standard genome sequencing and annotation.</title>
        <authorList>
            <consortium name="The Broad Institute Genomics Platform"/>
            <consortium name="The Broad Institute Genome Sequencing Center for Infectious Disease"/>
            <person name="Wu L."/>
            <person name="Ma J."/>
        </authorList>
    </citation>
    <scope>NUCLEOTIDE SEQUENCE [LARGE SCALE GENOMIC DNA]</scope>
    <source>
        <strain evidence="2">JCM 30346</strain>
    </source>
</reference>